<evidence type="ECO:0000256" key="1">
    <source>
        <dbReference type="SAM" id="Phobius"/>
    </source>
</evidence>
<keyword evidence="1" id="KW-1133">Transmembrane helix</keyword>
<dbReference type="Proteomes" id="UP000741013">
    <property type="component" value="Unassembled WGS sequence"/>
</dbReference>
<dbReference type="RefSeq" id="WP_282769839.1">
    <property type="nucleotide sequence ID" value="NZ_JAGGMS010000001.1"/>
</dbReference>
<dbReference type="EMBL" id="JAGGMS010000001">
    <property type="protein sequence ID" value="MBP2179554.1"/>
    <property type="molecule type" value="Genomic_DNA"/>
</dbReference>
<name>A0ABS4PJF5_9PSEU</name>
<protein>
    <submittedName>
        <fullName evidence="2">Uncharacterized protein</fullName>
    </submittedName>
</protein>
<keyword evidence="3" id="KW-1185">Reference proteome</keyword>
<evidence type="ECO:0000313" key="3">
    <source>
        <dbReference type="Proteomes" id="UP000741013"/>
    </source>
</evidence>
<proteinExistence type="predicted"/>
<gene>
    <name evidence="2" type="ORF">JOM49_001080</name>
</gene>
<comment type="caution">
    <text evidence="2">The sequence shown here is derived from an EMBL/GenBank/DDBJ whole genome shotgun (WGS) entry which is preliminary data.</text>
</comment>
<keyword evidence="1" id="KW-0472">Membrane</keyword>
<accession>A0ABS4PJF5</accession>
<reference evidence="2 3" key="1">
    <citation type="submission" date="2021-03" db="EMBL/GenBank/DDBJ databases">
        <title>Sequencing the genomes of 1000 actinobacteria strains.</title>
        <authorList>
            <person name="Klenk H.-P."/>
        </authorList>
    </citation>
    <scope>NUCLEOTIDE SEQUENCE [LARGE SCALE GENOMIC DNA]</scope>
    <source>
        <strain evidence="2 3">DSM 45510</strain>
    </source>
</reference>
<sequence>MGDDEAGTASQLSRGQVAAGAGGFVLGAAVVGLLWVLSGTETGPAADARAACAALERIGDLPDPGDGQLSGSDLPPGTLDRLAAAKSLSEAAADVQSAYVSLADHIDGVHRMVVSLNFDAGGRWHLSQATAICGRT</sequence>
<feature type="transmembrane region" description="Helical" evidence="1">
    <location>
        <begin position="17"/>
        <end position="37"/>
    </location>
</feature>
<keyword evidence="1" id="KW-0812">Transmembrane</keyword>
<evidence type="ECO:0000313" key="2">
    <source>
        <dbReference type="EMBL" id="MBP2179554.1"/>
    </source>
</evidence>
<organism evidence="2 3">
    <name type="scientific">Amycolatopsis magusensis</name>
    <dbReference type="NCBI Taxonomy" id="882444"/>
    <lineage>
        <taxon>Bacteria</taxon>
        <taxon>Bacillati</taxon>
        <taxon>Actinomycetota</taxon>
        <taxon>Actinomycetes</taxon>
        <taxon>Pseudonocardiales</taxon>
        <taxon>Pseudonocardiaceae</taxon>
        <taxon>Amycolatopsis</taxon>
    </lineage>
</organism>